<dbReference type="PROSITE" id="PS51462">
    <property type="entry name" value="NUDIX"/>
    <property type="match status" value="1"/>
</dbReference>
<dbReference type="CDD" id="cd03675">
    <property type="entry name" value="NUDIX_Hydrolase"/>
    <property type="match status" value="1"/>
</dbReference>
<dbReference type="RefSeq" id="WP_130413335.1">
    <property type="nucleotide sequence ID" value="NZ_SHKX01000012.1"/>
</dbReference>
<protein>
    <recommendedName>
        <fullName evidence="4 6">Phosphatase NudJ</fullName>
        <ecNumber evidence="6">3.6.1.-</ecNumber>
    </recommendedName>
</protein>
<dbReference type="GO" id="GO:0017110">
    <property type="term" value="F:nucleoside diphosphate phosphatase activity"/>
    <property type="evidence" value="ECO:0007669"/>
    <property type="project" value="InterPro"/>
</dbReference>
<dbReference type="InterPro" id="IPR033713">
    <property type="entry name" value="NudJ"/>
</dbReference>
<keyword evidence="9" id="KW-1185">Reference proteome</keyword>
<dbReference type="PANTHER" id="PTHR43222">
    <property type="entry name" value="NUDIX HYDROLASE 23"/>
    <property type="match status" value="1"/>
</dbReference>
<keyword evidence="6" id="KW-0460">Magnesium</keyword>
<dbReference type="InterPro" id="IPR020084">
    <property type="entry name" value="NUDIX_hydrolase_CS"/>
</dbReference>
<organism evidence="8 9">
    <name type="scientific">Fluviicoccus keumensis</name>
    <dbReference type="NCBI Taxonomy" id="1435465"/>
    <lineage>
        <taxon>Bacteria</taxon>
        <taxon>Pseudomonadati</taxon>
        <taxon>Pseudomonadota</taxon>
        <taxon>Gammaproteobacteria</taxon>
        <taxon>Moraxellales</taxon>
        <taxon>Moraxellaceae</taxon>
        <taxon>Fluviicoccus</taxon>
    </lineage>
</organism>
<evidence type="ECO:0000256" key="4">
    <source>
        <dbReference type="ARBA" id="ARBA00015552"/>
    </source>
</evidence>
<evidence type="ECO:0000256" key="3">
    <source>
        <dbReference type="ARBA" id="ARBA00011245"/>
    </source>
</evidence>
<dbReference type="Gene3D" id="3.90.79.10">
    <property type="entry name" value="Nucleoside Triphosphate Pyrophosphohydrolase"/>
    <property type="match status" value="1"/>
</dbReference>
<dbReference type="PROSITE" id="PS00893">
    <property type="entry name" value="NUDIX_BOX"/>
    <property type="match status" value="1"/>
</dbReference>
<dbReference type="AlphaFoldDB" id="A0A4V2G5K6"/>
<dbReference type="SUPFAM" id="SSF55811">
    <property type="entry name" value="Nudix"/>
    <property type="match status" value="1"/>
</dbReference>
<dbReference type="InterPro" id="IPR015797">
    <property type="entry name" value="NUDIX_hydrolase-like_dom_sf"/>
</dbReference>
<name>A0A4V2G5K6_9GAMM</name>
<dbReference type="Proteomes" id="UP000292423">
    <property type="component" value="Unassembled WGS sequence"/>
</dbReference>
<dbReference type="OrthoDB" id="8594221at2"/>
<evidence type="ECO:0000313" key="9">
    <source>
        <dbReference type="Proteomes" id="UP000292423"/>
    </source>
</evidence>
<dbReference type="EMBL" id="SHKX01000012">
    <property type="protein sequence ID" value="RZU45216.1"/>
    <property type="molecule type" value="Genomic_DNA"/>
</dbReference>
<comment type="similarity">
    <text evidence="2 6">Belongs to the Nudix hydrolase family. NudJ subfamily.</text>
</comment>
<evidence type="ECO:0000259" key="7">
    <source>
        <dbReference type="PROSITE" id="PS51462"/>
    </source>
</evidence>
<dbReference type="Pfam" id="PF00293">
    <property type="entry name" value="NUDIX"/>
    <property type="match status" value="1"/>
</dbReference>
<evidence type="ECO:0000313" key="8">
    <source>
        <dbReference type="EMBL" id="RZU45216.1"/>
    </source>
</evidence>
<reference evidence="8 9" key="1">
    <citation type="submission" date="2019-02" db="EMBL/GenBank/DDBJ databases">
        <title>Genomic Encyclopedia of Type Strains, Phase IV (KMG-IV): sequencing the most valuable type-strain genomes for metagenomic binning, comparative biology and taxonomic classification.</title>
        <authorList>
            <person name="Goeker M."/>
        </authorList>
    </citation>
    <scope>NUCLEOTIDE SEQUENCE [LARGE SCALE GENOMIC DNA]</scope>
    <source>
        <strain evidence="8 9">DSM 105135</strain>
    </source>
</reference>
<evidence type="ECO:0000256" key="2">
    <source>
        <dbReference type="ARBA" id="ARBA00007608"/>
    </source>
</evidence>
<evidence type="ECO:0000256" key="5">
    <source>
        <dbReference type="ARBA" id="ARBA00022801"/>
    </source>
</evidence>
<dbReference type="GO" id="GO:0017111">
    <property type="term" value="F:ribonucleoside triphosphate phosphatase activity"/>
    <property type="evidence" value="ECO:0007669"/>
    <property type="project" value="InterPro"/>
</dbReference>
<feature type="domain" description="Nudix hydrolase" evidence="7">
    <location>
        <begin position="4"/>
        <end position="136"/>
    </location>
</feature>
<dbReference type="InterPro" id="IPR000086">
    <property type="entry name" value="NUDIX_hydrolase_dom"/>
</dbReference>
<dbReference type="PANTHER" id="PTHR43222:SF11">
    <property type="entry name" value="PHOSPHATASE NUDJ"/>
    <property type="match status" value="1"/>
</dbReference>
<accession>A0A4V2G5K6</accession>
<comment type="subunit">
    <text evidence="3 6">Monomer.</text>
</comment>
<evidence type="ECO:0000256" key="1">
    <source>
        <dbReference type="ARBA" id="ARBA00001946"/>
    </source>
</evidence>
<sequence>MAWQSRVTVAVVVEREGRFLLVEEDAENWDKPVFNQPAGHVEKGETLVEAARREALEETGWDVEITGLLGFYTYTPPHAVDDFTYYRVCFIARPVHHYNQPLDEGIIRAVWMTVEELEAGGHARSPLVPRCLRDFLAGKRYPLDLIYEHPVTAAAVPDTVATA</sequence>
<dbReference type="GO" id="GO:0004787">
    <property type="term" value="F:thiamine diphosphate phosphatase activity"/>
    <property type="evidence" value="ECO:0007669"/>
    <property type="project" value="InterPro"/>
</dbReference>
<comment type="cofactor">
    <cofactor evidence="1 6">
        <name>Mg(2+)</name>
        <dbReference type="ChEBI" id="CHEBI:18420"/>
    </cofactor>
</comment>
<comment type="caution">
    <text evidence="8">The sequence shown here is derived from an EMBL/GenBank/DDBJ whole genome shotgun (WGS) entry which is preliminary data.</text>
</comment>
<keyword evidence="5 6" id="KW-0378">Hydrolase</keyword>
<gene>
    <name evidence="6" type="primary">nudJ</name>
    <name evidence="8" type="ORF">EV700_2031</name>
</gene>
<evidence type="ECO:0000256" key="6">
    <source>
        <dbReference type="RuleBase" id="RU364043"/>
    </source>
</evidence>
<proteinExistence type="inferred from homology"/>
<dbReference type="EC" id="3.6.1.-" evidence="6"/>